<dbReference type="GO" id="GO:0004672">
    <property type="term" value="F:protein kinase activity"/>
    <property type="evidence" value="ECO:0007669"/>
    <property type="project" value="InterPro"/>
</dbReference>
<sequence>MCFNFWLWNRSRADASNDHVVMKKCHRIGSSGDHIVMKKCHRIGSSGRASTIFSSSKLLSSLSLNTSTRSSVDVLARSILPKGPLFYELSEIATATNNFGASQKIGSSIWRCELRGSAVAIVKTPGASKNFKRLLWNMYTLHHINLVKVLGGCCTPNCIFVVYELIDGVSLQSCLSSAFAPHYCVLCTWTLRMQVATDVAKGLEYVHEHVYAQSAHKYLTSRNIMLMNSDLHAKITLVGMTVLTGDVSSCKDVLDLRGHDENSTVHPVMADADASVSSHALLSGKKSSLSSRSMKITASTGYVPPEYAQKGIVSQKYDVYTFGIVLLELLRGKAMGKDTDLMKSRKASIIEEAESIFSDELAIRKRLRLWIDPRLKDSYPVDDAINLVSLALSCIHADPDKRPTMRDVSMYMTGYTESAEAWDRNRSTYTGTCTLDGR</sequence>
<dbReference type="PROSITE" id="PS50011">
    <property type="entry name" value="PROTEIN_KINASE_DOM"/>
    <property type="match status" value="1"/>
</dbReference>
<feature type="domain" description="Protein kinase" evidence="1">
    <location>
        <begin position="37"/>
        <end position="412"/>
    </location>
</feature>
<dbReference type="Gene3D" id="1.10.510.10">
    <property type="entry name" value="Transferase(Phosphotransferase) domain 1"/>
    <property type="match status" value="1"/>
</dbReference>
<dbReference type="AlphaFoldDB" id="A0A8T2RW60"/>
<dbReference type="Gene3D" id="3.30.200.20">
    <property type="entry name" value="Phosphorylase Kinase, domain 1"/>
    <property type="match status" value="1"/>
</dbReference>
<evidence type="ECO:0000259" key="1">
    <source>
        <dbReference type="PROSITE" id="PS50011"/>
    </source>
</evidence>
<dbReference type="PANTHER" id="PTHR46863">
    <property type="entry name" value="OS09G0572100 PROTEIN"/>
    <property type="match status" value="1"/>
</dbReference>
<evidence type="ECO:0000313" key="3">
    <source>
        <dbReference type="Proteomes" id="UP000825935"/>
    </source>
</evidence>
<dbReference type="Pfam" id="PF07714">
    <property type="entry name" value="PK_Tyr_Ser-Thr"/>
    <property type="match status" value="1"/>
</dbReference>
<dbReference type="OMA" id="QTKDNGQ"/>
<dbReference type="InterPro" id="IPR001245">
    <property type="entry name" value="Ser-Thr/Tyr_kinase_cat_dom"/>
</dbReference>
<name>A0A8T2RW60_CERRI</name>
<reference evidence="2" key="1">
    <citation type="submission" date="2021-08" db="EMBL/GenBank/DDBJ databases">
        <title>WGS assembly of Ceratopteris richardii.</title>
        <authorList>
            <person name="Marchant D.B."/>
            <person name="Chen G."/>
            <person name="Jenkins J."/>
            <person name="Shu S."/>
            <person name="Leebens-Mack J."/>
            <person name="Grimwood J."/>
            <person name="Schmutz J."/>
            <person name="Soltis P."/>
            <person name="Soltis D."/>
            <person name="Chen Z.-H."/>
        </authorList>
    </citation>
    <scope>NUCLEOTIDE SEQUENCE</scope>
    <source>
        <strain evidence="2">Whitten #5841</strain>
        <tissue evidence="2">Leaf</tissue>
    </source>
</reference>
<dbReference type="OrthoDB" id="4062651at2759"/>
<keyword evidence="3" id="KW-1185">Reference proteome</keyword>
<dbReference type="PANTHER" id="PTHR46863:SF1">
    <property type="entry name" value="PROTEIN KINASE SUPERFAMILY PROTEIN"/>
    <property type="match status" value="1"/>
</dbReference>
<dbReference type="Proteomes" id="UP000825935">
    <property type="component" value="Chromosome 24"/>
</dbReference>
<proteinExistence type="predicted"/>
<dbReference type="EMBL" id="CM035429">
    <property type="protein sequence ID" value="KAH7300612.1"/>
    <property type="molecule type" value="Genomic_DNA"/>
</dbReference>
<dbReference type="SUPFAM" id="SSF56112">
    <property type="entry name" value="Protein kinase-like (PK-like)"/>
    <property type="match status" value="1"/>
</dbReference>
<dbReference type="GO" id="GO:0005524">
    <property type="term" value="F:ATP binding"/>
    <property type="evidence" value="ECO:0007669"/>
    <property type="project" value="InterPro"/>
</dbReference>
<dbReference type="InterPro" id="IPR011009">
    <property type="entry name" value="Kinase-like_dom_sf"/>
</dbReference>
<dbReference type="Pfam" id="PF00069">
    <property type="entry name" value="Pkinase"/>
    <property type="match status" value="1"/>
</dbReference>
<accession>A0A8T2RW60</accession>
<dbReference type="InterPro" id="IPR000719">
    <property type="entry name" value="Prot_kinase_dom"/>
</dbReference>
<gene>
    <name evidence="2" type="ORF">KP509_24G071400</name>
</gene>
<comment type="caution">
    <text evidence="2">The sequence shown here is derived from an EMBL/GenBank/DDBJ whole genome shotgun (WGS) entry which is preliminary data.</text>
</comment>
<organism evidence="2 3">
    <name type="scientific">Ceratopteris richardii</name>
    <name type="common">Triangle waterfern</name>
    <dbReference type="NCBI Taxonomy" id="49495"/>
    <lineage>
        <taxon>Eukaryota</taxon>
        <taxon>Viridiplantae</taxon>
        <taxon>Streptophyta</taxon>
        <taxon>Embryophyta</taxon>
        <taxon>Tracheophyta</taxon>
        <taxon>Polypodiopsida</taxon>
        <taxon>Polypodiidae</taxon>
        <taxon>Polypodiales</taxon>
        <taxon>Pteridineae</taxon>
        <taxon>Pteridaceae</taxon>
        <taxon>Parkerioideae</taxon>
        <taxon>Ceratopteris</taxon>
    </lineage>
</organism>
<protein>
    <recommendedName>
        <fullName evidence="1">Protein kinase domain-containing protein</fullName>
    </recommendedName>
</protein>
<evidence type="ECO:0000313" key="2">
    <source>
        <dbReference type="EMBL" id="KAH7300612.1"/>
    </source>
</evidence>